<name>A0A5C6C8P3_9BACT</name>
<comment type="caution">
    <text evidence="1">The sequence shown here is derived from an EMBL/GenBank/DDBJ whole genome shotgun (WGS) entry which is preliminary data.</text>
</comment>
<dbReference type="EMBL" id="SJPU01000001">
    <property type="protein sequence ID" value="TWU19724.1"/>
    <property type="molecule type" value="Genomic_DNA"/>
</dbReference>
<gene>
    <name evidence="1" type="ORF">Poly21_18990</name>
</gene>
<sequence length="64" mass="6746">MARLSLGVWLVSPHPLAFQAIFLISLDLGCDLISEFCSSGRGWSWGNPDGVTASGAHGCGERVV</sequence>
<dbReference type="AlphaFoldDB" id="A0A5C6C8P3"/>
<accession>A0A5C6C8P3</accession>
<proteinExistence type="predicted"/>
<keyword evidence="2" id="KW-1185">Reference proteome</keyword>
<reference evidence="1 2" key="1">
    <citation type="journal article" date="2020" name="Antonie Van Leeuwenhoek">
        <title>Rhodopirellula heiligendammensis sp. nov., Rhodopirellula pilleata sp. nov., and Rhodopirellula solitaria sp. nov. isolated from natural or artificial marine surfaces in Northern Germany and California, USA, and emended description of the genus Rhodopirellula.</title>
        <authorList>
            <person name="Kallscheuer N."/>
            <person name="Wiegand S."/>
            <person name="Jogler M."/>
            <person name="Boedeker C."/>
            <person name="Peeters S.H."/>
            <person name="Rast P."/>
            <person name="Heuer A."/>
            <person name="Jetten M.S.M."/>
            <person name="Rohde M."/>
            <person name="Jogler C."/>
        </authorList>
    </citation>
    <scope>NUCLEOTIDE SEQUENCE [LARGE SCALE GENOMIC DNA]</scope>
    <source>
        <strain evidence="1 2">Poly21</strain>
    </source>
</reference>
<evidence type="ECO:0000313" key="1">
    <source>
        <dbReference type="EMBL" id="TWU19724.1"/>
    </source>
</evidence>
<evidence type="ECO:0000313" key="2">
    <source>
        <dbReference type="Proteomes" id="UP000319908"/>
    </source>
</evidence>
<dbReference type="Proteomes" id="UP000319908">
    <property type="component" value="Unassembled WGS sequence"/>
</dbReference>
<protein>
    <submittedName>
        <fullName evidence="1">Uncharacterized protein</fullName>
    </submittedName>
</protein>
<organism evidence="1 2">
    <name type="scientific">Allorhodopirellula heiligendammensis</name>
    <dbReference type="NCBI Taxonomy" id="2714739"/>
    <lineage>
        <taxon>Bacteria</taxon>
        <taxon>Pseudomonadati</taxon>
        <taxon>Planctomycetota</taxon>
        <taxon>Planctomycetia</taxon>
        <taxon>Pirellulales</taxon>
        <taxon>Pirellulaceae</taxon>
        <taxon>Allorhodopirellula</taxon>
    </lineage>
</organism>